<dbReference type="InterPro" id="IPR021842">
    <property type="entry name" value="DUF3435"/>
</dbReference>
<feature type="transmembrane region" description="Helical" evidence="1">
    <location>
        <begin position="43"/>
        <end position="65"/>
    </location>
</feature>
<organism evidence="2 3">
    <name type="scientific">Penicillium cf. viridicatum</name>
    <dbReference type="NCBI Taxonomy" id="2972119"/>
    <lineage>
        <taxon>Eukaryota</taxon>
        <taxon>Fungi</taxon>
        <taxon>Dikarya</taxon>
        <taxon>Ascomycota</taxon>
        <taxon>Pezizomycotina</taxon>
        <taxon>Eurotiomycetes</taxon>
        <taxon>Eurotiomycetidae</taxon>
        <taxon>Eurotiales</taxon>
        <taxon>Aspergillaceae</taxon>
        <taxon>Penicillium</taxon>
    </lineage>
</organism>
<evidence type="ECO:0000313" key="2">
    <source>
        <dbReference type="EMBL" id="KAJ5202171.1"/>
    </source>
</evidence>
<keyword evidence="1" id="KW-0812">Transmembrane</keyword>
<dbReference type="EMBL" id="JAPQKQ010000003">
    <property type="protein sequence ID" value="KAJ5202171.1"/>
    <property type="molecule type" value="Genomic_DNA"/>
</dbReference>
<dbReference type="Proteomes" id="UP001150942">
    <property type="component" value="Unassembled WGS sequence"/>
</dbReference>
<accession>A0A9W9MIV5</accession>
<dbReference type="Pfam" id="PF11917">
    <property type="entry name" value="DUF3435"/>
    <property type="match status" value="1"/>
</dbReference>
<reference evidence="2" key="1">
    <citation type="submission" date="2022-11" db="EMBL/GenBank/DDBJ databases">
        <authorList>
            <person name="Petersen C."/>
        </authorList>
    </citation>
    <scope>NUCLEOTIDE SEQUENCE</scope>
    <source>
        <strain evidence="2">IBT 20477</strain>
    </source>
</reference>
<protein>
    <submittedName>
        <fullName evidence="2">Uncharacterized protein</fullName>
    </submittedName>
</protein>
<dbReference type="AlphaFoldDB" id="A0A9W9MIV5"/>
<gene>
    <name evidence="2" type="ORF">N7449_004250</name>
</gene>
<reference evidence="2" key="2">
    <citation type="journal article" date="2023" name="IMA Fungus">
        <title>Comparative genomic study of the Penicillium genus elucidates a diverse pangenome and 15 lateral gene transfer events.</title>
        <authorList>
            <person name="Petersen C."/>
            <person name="Sorensen T."/>
            <person name="Nielsen M.R."/>
            <person name="Sondergaard T.E."/>
            <person name="Sorensen J.L."/>
            <person name="Fitzpatrick D.A."/>
            <person name="Frisvad J.C."/>
            <person name="Nielsen K.L."/>
        </authorList>
    </citation>
    <scope>NUCLEOTIDE SEQUENCE</scope>
    <source>
        <strain evidence="2">IBT 20477</strain>
    </source>
</reference>
<keyword evidence="3" id="KW-1185">Reference proteome</keyword>
<name>A0A9W9MIV5_9EURO</name>
<evidence type="ECO:0000256" key="1">
    <source>
        <dbReference type="SAM" id="Phobius"/>
    </source>
</evidence>
<comment type="caution">
    <text evidence="2">The sequence shown here is derived from an EMBL/GenBank/DDBJ whole genome shotgun (WGS) entry which is preliminary data.</text>
</comment>
<sequence>MGEAILLGDLYGGPPKPIIELEPQFVKSVLGMSKLNTFALPEIVYGVSLIFSPYILLFIILFYVYAFKAPHLISMEDLRKLLVEGSR</sequence>
<dbReference type="OrthoDB" id="4360922at2759"/>
<evidence type="ECO:0000313" key="3">
    <source>
        <dbReference type="Proteomes" id="UP001150942"/>
    </source>
</evidence>
<keyword evidence="1" id="KW-1133">Transmembrane helix</keyword>
<keyword evidence="1" id="KW-0472">Membrane</keyword>
<proteinExistence type="predicted"/>